<protein>
    <recommendedName>
        <fullName evidence="4">IC97/Casc1 N-terminal domain-containing protein</fullName>
    </recommendedName>
</protein>
<dbReference type="GO" id="GO:0048487">
    <property type="term" value="F:beta-tubulin binding"/>
    <property type="evidence" value="ECO:0007669"/>
    <property type="project" value="TreeGrafter"/>
</dbReference>
<dbReference type="OMA" id="THEWEPC"/>
<proteinExistence type="predicted"/>
<organism evidence="2 3">
    <name type="scientific">Bodo saltans</name>
    <name type="common">Flagellated protozoan</name>
    <dbReference type="NCBI Taxonomy" id="75058"/>
    <lineage>
        <taxon>Eukaryota</taxon>
        <taxon>Discoba</taxon>
        <taxon>Euglenozoa</taxon>
        <taxon>Kinetoplastea</taxon>
        <taxon>Metakinetoplastina</taxon>
        <taxon>Eubodonida</taxon>
        <taxon>Bodonidae</taxon>
        <taxon>Bodo</taxon>
    </lineage>
</organism>
<dbReference type="OrthoDB" id="297923at2759"/>
<dbReference type="InterPro" id="IPR023247">
    <property type="entry name" value="IC97/Dnai7-like"/>
</dbReference>
<dbReference type="Proteomes" id="UP000051952">
    <property type="component" value="Unassembled WGS sequence"/>
</dbReference>
<accession>A0A0S4KLU8</accession>
<sequence>MSKAKKAQEALEAAMKKASEDAQKLYKYHEKERRIAEVQDRTDRDAEIFDFTIEQERLGLERTQFAAIQTEVEDLRTLVFQEHKKHVSWTNVVDASWLPSVFSECEINAFLSAWREEQLDNEFPTAETTVNMSIGQSAFATSIKDQMHLIRGDVRATKEQRQRRIDNDLELCKQAKLLTEDLLKLRDASLMEGDKKMVAYVNTMLKAVYAQILTTLDVIACNTLQYYDLVLDHPEDEILVKQIPKEVPMIKYGLWIKIKEATRSFTTLRFADIGVSLDPRDSTVHKLPKALGLSKENVAMRVMQLSFDPYEVWLDHTVGQEFYALDCLLVVEPMVFADKPKRGGDWLYRSETNETHKLHKQEYPPKATEGKSEDPSLRVGFEVPENVVIRQKSLLIGKWNQIQHKWDPCGHCNFASDSSSRKTSFITSDLTTMAIIQEKGFDVPFEQWQLFPLSDDQVLFVLEGRRRGEASDREIKILVSDDKCKLLFPEEKELTYLRENWLPPATLLRFLSRAGYNLLLTDHDAEFTPGIRPKTKEMEAKGYQDLAHFCTRHAIASTRHNKLGENRDMALFRISKDCRAQGSEEPLLRDVDDDSAWLPIRYERERCVISAFREVDSEPNLSSADGKATHLNLVMLMSTEYSQPVVRSIVTEGNKLLQHAVLQLLHLTRPFTWG</sequence>
<dbReference type="PANTHER" id="PTHR20929:SF11">
    <property type="entry name" value="DYNEIN AXONEMAL INTERMEDIATE CHAIN 7"/>
    <property type="match status" value="1"/>
</dbReference>
<evidence type="ECO:0000313" key="3">
    <source>
        <dbReference type="Proteomes" id="UP000051952"/>
    </source>
</evidence>
<evidence type="ECO:0000256" key="1">
    <source>
        <dbReference type="SAM" id="MobiDB-lite"/>
    </source>
</evidence>
<dbReference type="AlphaFoldDB" id="A0A0S4KLU8"/>
<dbReference type="EMBL" id="CYKH01002252">
    <property type="protein sequence ID" value="CUI15598.1"/>
    <property type="molecule type" value="Genomic_DNA"/>
</dbReference>
<dbReference type="GO" id="GO:0005930">
    <property type="term" value="C:axoneme"/>
    <property type="evidence" value="ECO:0007669"/>
    <property type="project" value="TreeGrafter"/>
</dbReference>
<gene>
    <name evidence="2" type="ORF">BSAL_48610</name>
</gene>
<feature type="region of interest" description="Disordered" evidence="1">
    <location>
        <begin position="357"/>
        <end position="376"/>
    </location>
</feature>
<dbReference type="PANTHER" id="PTHR20929">
    <property type="entry name" value="LUNG ADENOMA SUSCEPTIBILITY 1-RELATED"/>
    <property type="match status" value="1"/>
</dbReference>
<dbReference type="GO" id="GO:0008017">
    <property type="term" value="F:microtubule binding"/>
    <property type="evidence" value="ECO:0007669"/>
    <property type="project" value="TreeGrafter"/>
</dbReference>
<evidence type="ECO:0000313" key="2">
    <source>
        <dbReference type="EMBL" id="CUI15598.1"/>
    </source>
</evidence>
<keyword evidence="3" id="KW-1185">Reference proteome</keyword>
<evidence type="ECO:0008006" key="4">
    <source>
        <dbReference type="Google" id="ProtNLM"/>
    </source>
</evidence>
<reference evidence="3" key="1">
    <citation type="submission" date="2015-09" db="EMBL/GenBank/DDBJ databases">
        <authorList>
            <consortium name="Pathogen Informatics"/>
        </authorList>
    </citation>
    <scope>NUCLEOTIDE SEQUENCE [LARGE SCALE GENOMIC DNA]</scope>
    <source>
        <strain evidence="3">Lake Konstanz</strain>
    </source>
</reference>
<name>A0A0S4KLU8_BODSA</name>
<dbReference type="VEuPathDB" id="TriTrypDB:BSAL_48610"/>